<dbReference type="AlphaFoldDB" id="A0A9J6QSC3"/>
<evidence type="ECO:0000313" key="5">
    <source>
        <dbReference type="Proteomes" id="UP001065549"/>
    </source>
</evidence>
<evidence type="ECO:0000259" key="2">
    <source>
        <dbReference type="Pfam" id="PF00107"/>
    </source>
</evidence>
<organism evidence="4 5">
    <name type="scientific">Hominibacterium faecale</name>
    <dbReference type="NCBI Taxonomy" id="2839743"/>
    <lineage>
        <taxon>Bacteria</taxon>
        <taxon>Bacillati</taxon>
        <taxon>Bacillota</taxon>
        <taxon>Clostridia</taxon>
        <taxon>Peptostreptococcales</taxon>
        <taxon>Anaerovoracaceae</taxon>
        <taxon>Hominibacterium</taxon>
    </lineage>
</organism>
<keyword evidence="5" id="KW-1185">Reference proteome</keyword>
<dbReference type="RefSeq" id="WP_253020728.1">
    <property type="nucleotide sequence ID" value="NZ_JAOSHN010000001.1"/>
</dbReference>
<reference evidence="4" key="1">
    <citation type="submission" date="2022-09" db="EMBL/GenBank/DDBJ databases">
        <title>Culturomic study of gut microbiota in children with autism spectrum disorder.</title>
        <authorList>
            <person name="Efimov B.A."/>
            <person name="Chaplin A.V."/>
            <person name="Sokolova S.R."/>
            <person name="Pikina A.P."/>
            <person name="Korzhanova M."/>
            <person name="Belova V."/>
            <person name="Korostin D."/>
        </authorList>
    </citation>
    <scope>NUCLEOTIDE SEQUENCE</scope>
    <source>
        <strain evidence="4">ASD5510</strain>
    </source>
</reference>
<evidence type="ECO:0000259" key="3">
    <source>
        <dbReference type="Pfam" id="PF08240"/>
    </source>
</evidence>
<evidence type="ECO:0000313" key="4">
    <source>
        <dbReference type="EMBL" id="MCU7377327.1"/>
    </source>
</evidence>
<dbReference type="Pfam" id="PF08240">
    <property type="entry name" value="ADH_N"/>
    <property type="match status" value="1"/>
</dbReference>
<dbReference type="GO" id="GO:0016491">
    <property type="term" value="F:oxidoreductase activity"/>
    <property type="evidence" value="ECO:0007669"/>
    <property type="project" value="UniProtKB-KW"/>
</dbReference>
<gene>
    <name evidence="4" type="ORF">OBO34_03045</name>
</gene>
<accession>A0A9J6QSC3</accession>
<evidence type="ECO:0000256" key="1">
    <source>
        <dbReference type="ARBA" id="ARBA00023002"/>
    </source>
</evidence>
<dbReference type="SUPFAM" id="SSF50129">
    <property type="entry name" value="GroES-like"/>
    <property type="match status" value="1"/>
</dbReference>
<dbReference type="InterPro" id="IPR036291">
    <property type="entry name" value="NAD(P)-bd_dom_sf"/>
</dbReference>
<dbReference type="Gene3D" id="3.40.50.720">
    <property type="entry name" value="NAD(P)-binding Rossmann-like Domain"/>
    <property type="match status" value="1"/>
</dbReference>
<dbReference type="Gene3D" id="3.90.180.10">
    <property type="entry name" value="Medium-chain alcohol dehydrogenases, catalytic domain"/>
    <property type="match status" value="1"/>
</dbReference>
<sequence length="336" mass="37122">MDYIRIERPKELVYKEAELPKRGEGEAVLKLIYGGICGSDLGTYRGTFAYADYPRIPGHEFSAEIVDIGPNELGLEKGMIVTANPYFNCGQCYACQRGFVNCCENNQTMGAQRDGAFRQYITMPVERLYKGEGIDPKYLALIEPFCIGYHGIKRAGIKAGERVLIIGAGTIGVMAGLSAKIMGAEVHICDISREKLDYVKTFGFDQYVLNDGHLSEKIESLTQGRGYDTAVEAVGLPQTFQLAVDGTAFAGKVLLIGVGKENLDFNFTMLQKKELSVFGSRNAGKEDFLEAIQLAKKGAIPFDKLITNVYKFKESAEAFREFDASRGNMLKVLIEF</sequence>
<keyword evidence="1" id="KW-0560">Oxidoreductase</keyword>
<feature type="domain" description="Alcohol dehydrogenase-like N-terminal" evidence="3">
    <location>
        <begin position="23"/>
        <end position="130"/>
    </location>
</feature>
<dbReference type="Pfam" id="PF00107">
    <property type="entry name" value="ADH_zinc_N"/>
    <property type="match status" value="1"/>
</dbReference>
<dbReference type="PANTHER" id="PTHR43401">
    <property type="entry name" value="L-THREONINE 3-DEHYDROGENASE"/>
    <property type="match status" value="1"/>
</dbReference>
<dbReference type="SUPFAM" id="SSF51735">
    <property type="entry name" value="NAD(P)-binding Rossmann-fold domains"/>
    <property type="match status" value="1"/>
</dbReference>
<feature type="domain" description="Alcohol dehydrogenase-like C-terminal" evidence="2">
    <location>
        <begin position="171"/>
        <end position="296"/>
    </location>
</feature>
<dbReference type="InterPro" id="IPR050129">
    <property type="entry name" value="Zn_alcohol_dh"/>
</dbReference>
<dbReference type="Proteomes" id="UP001065549">
    <property type="component" value="Unassembled WGS sequence"/>
</dbReference>
<protein>
    <submittedName>
        <fullName evidence="4">Zinc-binding alcohol dehydrogenase family protein</fullName>
    </submittedName>
</protein>
<dbReference type="PANTHER" id="PTHR43401:SF2">
    <property type="entry name" value="L-THREONINE 3-DEHYDROGENASE"/>
    <property type="match status" value="1"/>
</dbReference>
<comment type="caution">
    <text evidence="4">The sequence shown here is derived from an EMBL/GenBank/DDBJ whole genome shotgun (WGS) entry which is preliminary data.</text>
</comment>
<dbReference type="EMBL" id="JAOSHN010000001">
    <property type="protein sequence ID" value="MCU7377327.1"/>
    <property type="molecule type" value="Genomic_DNA"/>
</dbReference>
<dbReference type="InterPro" id="IPR013154">
    <property type="entry name" value="ADH-like_N"/>
</dbReference>
<proteinExistence type="predicted"/>
<dbReference type="InterPro" id="IPR011032">
    <property type="entry name" value="GroES-like_sf"/>
</dbReference>
<name>A0A9J6QSC3_9FIRM</name>
<dbReference type="CDD" id="cd08261">
    <property type="entry name" value="Zn_ADH7"/>
    <property type="match status" value="1"/>
</dbReference>
<dbReference type="InterPro" id="IPR013149">
    <property type="entry name" value="ADH-like_C"/>
</dbReference>